<dbReference type="GO" id="GO:0015074">
    <property type="term" value="P:DNA integration"/>
    <property type="evidence" value="ECO:0007669"/>
    <property type="project" value="InterPro"/>
</dbReference>
<dbReference type="Proteomes" id="UP000279029">
    <property type="component" value="Chromosome"/>
</dbReference>
<evidence type="ECO:0000313" key="2">
    <source>
        <dbReference type="EMBL" id="VDN47483.1"/>
    </source>
</evidence>
<dbReference type="InterPro" id="IPR001584">
    <property type="entry name" value="Integrase_cat-core"/>
</dbReference>
<dbReference type="Pfam" id="PF13683">
    <property type="entry name" value="rve_3"/>
    <property type="match status" value="1"/>
</dbReference>
<protein>
    <recommendedName>
        <fullName evidence="1">Integrase catalytic domain-containing protein</fullName>
    </recommendedName>
</protein>
<organism evidence="2 3">
    <name type="scientific">Petrocella atlantisensis</name>
    <dbReference type="NCBI Taxonomy" id="2173034"/>
    <lineage>
        <taxon>Bacteria</taxon>
        <taxon>Bacillati</taxon>
        <taxon>Bacillota</taxon>
        <taxon>Clostridia</taxon>
        <taxon>Lachnospirales</taxon>
        <taxon>Vallitaleaceae</taxon>
        <taxon>Petrocella</taxon>
    </lineage>
</organism>
<dbReference type="InterPro" id="IPR050900">
    <property type="entry name" value="Transposase_IS3/IS150/IS904"/>
</dbReference>
<dbReference type="EMBL" id="LR130778">
    <property type="protein sequence ID" value="VDN47483.1"/>
    <property type="molecule type" value="Genomic_DNA"/>
</dbReference>
<keyword evidence="3" id="KW-1185">Reference proteome</keyword>
<dbReference type="GO" id="GO:0003676">
    <property type="term" value="F:nucleic acid binding"/>
    <property type="evidence" value="ECO:0007669"/>
    <property type="project" value="InterPro"/>
</dbReference>
<dbReference type="PANTHER" id="PTHR46889">
    <property type="entry name" value="TRANSPOSASE INSF FOR INSERTION SEQUENCE IS3B-RELATED"/>
    <property type="match status" value="1"/>
</dbReference>
<dbReference type="PROSITE" id="PS50994">
    <property type="entry name" value="INTEGRASE"/>
    <property type="match status" value="1"/>
</dbReference>
<dbReference type="KEGG" id="cbar:PATL70BA_1597"/>
<proteinExistence type="predicted"/>
<dbReference type="InterPro" id="IPR012337">
    <property type="entry name" value="RNaseH-like_sf"/>
</dbReference>
<sequence length="68" mass="8044">MDSVGRATDNNRIERFFRSLKQEKLYIYAYESVNELKTLIQEYMKYYNTERPHQSLGYSTPAEVSKAA</sequence>
<evidence type="ECO:0000259" key="1">
    <source>
        <dbReference type="PROSITE" id="PS50994"/>
    </source>
</evidence>
<dbReference type="SUPFAM" id="SSF53098">
    <property type="entry name" value="Ribonuclease H-like"/>
    <property type="match status" value="1"/>
</dbReference>
<gene>
    <name evidence="2" type="ORF">PATL70BA_1597</name>
</gene>
<feature type="domain" description="Integrase catalytic" evidence="1">
    <location>
        <begin position="1"/>
        <end position="68"/>
    </location>
</feature>
<reference evidence="2 3" key="1">
    <citation type="submission" date="2018-09" db="EMBL/GenBank/DDBJ databases">
        <authorList>
            <person name="Postec A."/>
        </authorList>
    </citation>
    <scope>NUCLEOTIDE SEQUENCE [LARGE SCALE GENOMIC DNA]</scope>
    <source>
        <strain evidence="2">70B-A</strain>
    </source>
</reference>
<dbReference type="PANTHER" id="PTHR46889:SF4">
    <property type="entry name" value="TRANSPOSASE INSO FOR INSERTION SEQUENCE ELEMENT IS911B-RELATED"/>
    <property type="match status" value="1"/>
</dbReference>
<evidence type="ECO:0000313" key="3">
    <source>
        <dbReference type="Proteomes" id="UP000279029"/>
    </source>
</evidence>
<accession>A0A3P7PBE3</accession>
<name>A0A3P7PBE3_9FIRM</name>
<dbReference type="InterPro" id="IPR036397">
    <property type="entry name" value="RNaseH_sf"/>
</dbReference>
<dbReference type="Gene3D" id="3.30.420.10">
    <property type="entry name" value="Ribonuclease H-like superfamily/Ribonuclease H"/>
    <property type="match status" value="1"/>
</dbReference>
<dbReference type="AlphaFoldDB" id="A0A3P7PBE3"/>